<accession>A0A1C1CVA5</accession>
<dbReference type="PANTHER" id="PTHR11941">
    <property type="entry name" value="ENOYL-COA HYDRATASE-RELATED"/>
    <property type="match status" value="1"/>
</dbReference>
<dbReference type="OrthoDB" id="2139957at2759"/>
<dbReference type="SUPFAM" id="SSF52096">
    <property type="entry name" value="ClpP/crotonase"/>
    <property type="match status" value="1"/>
</dbReference>
<proteinExistence type="predicted"/>
<name>A0A1C1CVA5_9EURO</name>
<dbReference type="CDD" id="cd06558">
    <property type="entry name" value="crotonase-like"/>
    <property type="match status" value="1"/>
</dbReference>
<keyword evidence="2" id="KW-1185">Reference proteome</keyword>
<evidence type="ECO:0000313" key="1">
    <source>
        <dbReference type="EMBL" id="OCT52429.1"/>
    </source>
</evidence>
<reference evidence="2" key="1">
    <citation type="submission" date="2015-07" db="EMBL/GenBank/DDBJ databases">
        <authorList>
            <person name="Teixeira M.M."/>
            <person name="Souza R.C."/>
            <person name="Almeida L.G."/>
            <person name="Vicente V.A."/>
            <person name="de Hoog S."/>
            <person name="Bocca A.L."/>
            <person name="de Almeida S.R."/>
            <person name="Vasconcelos A.T."/>
            <person name="Felipe M.S."/>
        </authorList>
    </citation>
    <scope>NUCLEOTIDE SEQUENCE [LARGE SCALE GENOMIC DNA]</scope>
    <source>
        <strain evidence="2">KSF</strain>
    </source>
</reference>
<dbReference type="EMBL" id="LGRB01000008">
    <property type="protein sequence ID" value="OCT52429.1"/>
    <property type="molecule type" value="Genomic_DNA"/>
</dbReference>
<dbReference type="AlphaFoldDB" id="A0A1C1CVA5"/>
<gene>
    <name evidence="1" type="ORF">CLCR_10968</name>
</gene>
<organism evidence="1 2">
    <name type="scientific">Cladophialophora carrionii</name>
    <dbReference type="NCBI Taxonomy" id="86049"/>
    <lineage>
        <taxon>Eukaryota</taxon>
        <taxon>Fungi</taxon>
        <taxon>Dikarya</taxon>
        <taxon>Ascomycota</taxon>
        <taxon>Pezizomycotina</taxon>
        <taxon>Eurotiomycetes</taxon>
        <taxon>Chaetothyriomycetidae</taxon>
        <taxon>Chaetothyriales</taxon>
        <taxon>Herpotrichiellaceae</taxon>
        <taxon>Cladophialophora</taxon>
    </lineage>
</organism>
<dbReference type="STRING" id="86049.A0A1C1CVA5"/>
<sequence length="145" mass="15619">MTVASPTATFGLPESLRGIYAGAGGLPRLVRNVGLPLASEIAMTGRTLSAAEALRFNLINRVSSSAATLLDEAVQLAQKVADISPDAIIVTRAALRETWENGSVERGFQLVDERLKRGLMEGENSREGLAAFREKRKPVWKASKL</sequence>
<evidence type="ECO:0008006" key="3">
    <source>
        <dbReference type="Google" id="ProtNLM"/>
    </source>
</evidence>
<dbReference type="PANTHER" id="PTHR11941:SF68">
    <property type="entry name" value="CARNITINYL-COA DEHYDRATASE"/>
    <property type="match status" value="1"/>
</dbReference>
<dbReference type="Pfam" id="PF00378">
    <property type="entry name" value="ECH_1"/>
    <property type="match status" value="1"/>
</dbReference>
<dbReference type="GO" id="GO:0005739">
    <property type="term" value="C:mitochondrion"/>
    <property type="evidence" value="ECO:0007669"/>
    <property type="project" value="TreeGrafter"/>
</dbReference>
<dbReference type="InterPro" id="IPR029045">
    <property type="entry name" value="ClpP/crotonase-like_dom_sf"/>
</dbReference>
<protein>
    <recommendedName>
        <fullName evidence="3">Enoyl-CoA hydratase</fullName>
    </recommendedName>
</protein>
<evidence type="ECO:0000313" key="2">
    <source>
        <dbReference type="Proteomes" id="UP000094526"/>
    </source>
</evidence>
<dbReference type="VEuPathDB" id="FungiDB:CLCR_10968"/>
<dbReference type="InterPro" id="IPR001753">
    <property type="entry name" value="Enoyl-CoA_hydra/iso"/>
</dbReference>
<comment type="caution">
    <text evidence="1">The sequence shown here is derived from an EMBL/GenBank/DDBJ whole genome shotgun (WGS) entry which is preliminary data.</text>
</comment>
<dbReference type="GO" id="GO:0006635">
    <property type="term" value="P:fatty acid beta-oxidation"/>
    <property type="evidence" value="ECO:0007669"/>
    <property type="project" value="TreeGrafter"/>
</dbReference>
<dbReference type="Proteomes" id="UP000094526">
    <property type="component" value="Unassembled WGS sequence"/>
</dbReference>
<dbReference type="Gene3D" id="3.90.226.10">
    <property type="entry name" value="2-enoyl-CoA Hydratase, Chain A, domain 1"/>
    <property type="match status" value="1"/>
</dbReference>
<dbReference type="VEuPathDB" id="FungiDB:G647_03828"/>